<organism evidence="1 2">
    <name type="scientific">Zasmidium cellare ATCC 36951</name>
    <dbReference type="NCBI Taxonomy" id="1080233"/>
    <lineage>
        <taxon>Eukaryota</taxon>
        <taxon>Fungi</taxon>
        <taxon>Dikarya</taxon>
        <taxon>Ascomycota</taxon>
        <taxon>Pezizomycotina</taxon>
        <taxon>Dothideomycetes</taxon>
        <taxon>Dothideomycetidae</taxon>
        <taxon>Mycosphaerellales</taxon>
        <taxon>Mycosphaerellaceae</taxon>
        <taxon>Zasmidium</taxon>
    </lineage>
</organism>
<gene>
    <name evidence="1" type="ORF">M409DRAFT_24264</name>
</gene>
<dbReference type="EMBL" id="ML993600">
    <property type="protein sequence ID" value="KAF2165414.1"/>
    <property type="molecule type" value="Genomic_DNA"/>
</dbReference>
<dbReference type="AlphaFoldDB" id="A0A6A6CDY1"/>
<dbReference type="OrthoDB" id="3621732at2759"/>
<dbReference type="RefSeq" id="XP_033666303.1">
    <property type="nucleotide sequence ID" value="XM_033807162.1"/>
</dbReference>
<proteinExistence type="predicted"/>
<dbReference type="Proteomes" id="UP000799537">
    <property type="component" value="Unassembled WGS sequence"/>
</dbReference>
<evidence type="ECO:0008006" key="3">
    <source>
        <dbReference type="Google" id="ProtNLM"/>
    </source>
</evidence>
<evidence type="ECO:0000313" key="1">
    <source>
        <dbReference type="EMBL" id="KAF2165414.1"/>
    </source>
</evidence>
<reference evidence="1" key="1">
    <citation type="journal article" date="2020" name="Stud. Mycol.">
        <title>101 Dothideomycetes genomes: a test case for predicting lifestyles and emergence of pathogens.</title>
        <authorList>
            <person name="Haridas S."/>
            <person name="Albert R."/>
            <person name="Binder M."/>
            <person name="Bloem J."/>
            <person name="Labutti K."/>
            <person name="Salamov A."/>
            <person name="Andreopoulos B."/>
            <person name="Baker S."/>
            <person name="Barry K."/>
            <person name="Bills G."/>
            <person name="Bluhm B."/>
            <person name="Cannon C."/>
            <person name="Castanera R."/>
            <person name="Culley D."/>
            <person name="Daum C."/>
            <person name="Ezra D."/>
            <person name="Gonzalez J."/>
            <person name="Henrissat B."/>
            <person name="Kuo A."/>
            <person name="Liang C."/>
            <person name="Lipzen A."/>
            <person name="Lutzoni F."/>
            <person name="Magnuson J."/>
            <person name="Mondo S."/>
            <person name="Nolan M."/>
            <person name="Ohm R."/>
            <person name="Pangilinan J."/>
            <person name="Park H.-J."/>
            <person name="Ramirez L."/>
            <person name="Alfaro M."/>
            <person name="Sun H."/>
            <person name="Tritt A."/>
            <person name="Yoshinaga Y."/>
            <person name="Zwiers L.-H."/>
            <person name="Turgeon B."/>
            <person name="Goodwin S."/>
            <person name="Spatafora J."/>
            <person name="Crous P."/>
            <person name="Grigoriev I."/>
        </authorList>
    </citation>
    <scope>NUCLEOTIDE SEQUENCE</scope>
    <source>
        <strain evidence="1">ATCC 36951</strain>
    </source>
</reference>
<evidence type="ECO:0000313" key="2">
    <source>
        <dbReference type="Proteomes" id="UP000799537"/>
    </source>
</evidence>
<keyword evidence="2" id="KW-1185">Reference proteome</keyword>
<protein>
    <recommendedName>
        <fullName evidence="3">SnoaL-like domain-containing protein</fullName>
    </recommendedName>
</protein>
<sequence>MAAELRSSSQPYHLTANVHDPATDEALDKAVAKQVESLVQAFLQAINARHFDISNPIYRHKSASFRANAEHFSSRELTLPEYLLAFRELTIDHPQHHANPLDMTTYVDRELGHAKVFVNVEVTGCPVGIVRKSVAVVEFQLEGKEWKCFKRPLSKLQYM</sequence>
<name>A0A6A6CDY1_ZASCE</name>
<dbReference type="GeneID" id="54560434"/>
<accession>A0A6A6CDY1</accession>